<feature type="disulfide bond" evidence="5">
    <location>
        <begin position="51"/>
        <end position="78"/>
    </location>
</feature>
<evidence type="ECO:0000256" key="1">
    <source>
        <dbReference type="ARBA" id="ARBA00004328"/>
    </source>
</evidence>
<sequence>MQFYKFSGLFLVLYFTVAFGAYCDKETLHFSGLKKEGTRLYLSGEGFSPSCIKGYREAKPGGRIICQNGTWKGHFPPCIVVNCSGAPPPIQNGRVKRYTGTHGSGIEYECDKFYFLARDSTVQCLFGEWKGMAPFCKDTRCLPKSLSHKKGVSPDIRNLTLSGESLKVQCIEGFVPSGVKPLCSRGVWTEYGVSPCKELNCTVSEVPNGTLTEIGERKVWRWSKFRRARKETFVKVTKGETRSPGHELRVSCDSFQGKGSGNITTTCKQGKWQPHPRCLN</sequence>
<dbReference type="SUPFAM" id="SSF57535">
    <property type="entry name" value="Complement control module/SCR domain"/>
    <property type="match status" value="2"/>
</dbReference>
<evidence type="ECO:0000313" key="8">
    <source>
        <dbReference type="EMBL" id="GFS62773.1"/>
    </source>
</evidence>
<accession>A0A8X6IWK3</accession>
<reference evidence="8" key="1">
    <citation type="submission" date="2020-08" db="EMBL/GenBank/DDBJ databases">
        <title>Multicomponent nature underlies the extraordinary mechanical properties of spider dragline silk.</title>
        <authorList>
            <person name="Kono N."/>
            <person name="Nakamura H."/>
            <person name="Mori M."/>
            <person name="Yoshida Y."/>
            <person name="Ohtoshi R."/>
            <person name="Malay A.D."/>
            <person name="Moran D.A.P."/>
            <person name="Tomita M."/>
            <person name="Numata K."/>
            <person name="Arakawa K."/>
        </authorList>
    </citation>
    <scope>NUCLEOTIDE SEQUENCE</scope>
</reference>
<keyword evidence="9" id="KW-1185">Reference proteome</keyword>
<evidence type="ECO:0000256" key="6">
    <source>
        <dbReference type="SAM" id="SignalP"/>
    </source>
</evidence>
<dbReference type="SMART" id="SM00032">
    <property type="entry name" value="CCP"/>
    <property type="match status" value="4"/>
</dbReference>
<protein>
    <recommendedName>
        <fullName evidence="7">Sushi domain-containing protein</fullName>
    </recommendedName>
</protein>
<feature type="disulfide bond" evidence="5">
    <location>
        <begin position="23"/>
        <end position="66"/>
    </location>
</feature>
<gene>
    <name evidence="8" type="ORF">NPIL_73741</name>
</gene>
<dbReference type="EMBL" id="BMAW01093920">
    <property type="protein sequence ID" value="GFS62773.1"/>
    <property type="molecule type" value="Genomic_DNA"/>
</dbReference>
<dbReference type="PANTHER" id="PTHR45785">
    <property type="entry name" value="COMPLEMENT FACTOR H-RELATED"/>
    <property type="match status" value="1"/>
</dbReference>
<organism evidence="8 9">
    <name type="scientific">Nephila pilipes</name>
    <name type="common">Giant wood spider</name>
    <name type="synonym">Nephila maculata</name>
    <dbReference type="NCBI Taxonomy" id="299642"/>
    <lineage>
        <taxon>Eukaryota</taxon>
        <taxon>Metazoa</taxon>
        <taxon>Ecdysozoa</taxon>
        <taxon>Arthropoda</taxon>
        <taxon>Chelicerata</taxon>
        <taxon>Arachnida</taxon>
        <taxon>Araneae</taxon>
        <taxon>Araneomorphae</taxon>
        <taxon>Entelegynae</taxon>
        <taxon>Araneoidea</taxon>
        <taxon>Nephilidae</taxon>
        <taxon>Nephila</taxon>
    </lineage>
</organism>
<dbReference type="PANTHER" id="PTHR45785:SF2">
    <property type="entry name" value="COMPLEMENT FACTOR H-RELATED"/>
    <property type="match status" value="1"/>
</dbReference>
<dbReference type="InterPro" id="IPR051503">
    <property type="entry name" value="ComplSys_Reg/VirEntry_Med"/>
</dbReference>
<dbReference type="CDD" id="cd00033">
    <property type="entry name" value="CCP"/>
    <property type="match status" value="1"/>
</dbReference>
<dbReference type="PROSITE" id="PS50923">
    <property type="entry name" value="SUSHI"/>
    <property type="match status" value="2"/>
</dbReference>
<proteinExistence type="predicted"/>
<comment type="caution">
    <text evidence="5">Lacks conserved residue(s) required for the propagation of feature annotation.</text>
</comment>
<feature type="chain" id="PRO_5036494088" description="Sushi domain-containing protein" evidence="6">
    <location>
        <begin position="21"/>
        <end position="280"/>
    </location>
</feature>
<evidence type="ECO:0000256" key="2">
    <source>
        <dbReference type="ARBA" id="ARBA00022659"/>
    </source>
</evidence>
<dbReference type="Proteomes" id="UP000887013">
    <property type="component" value="Unassembled WGS sequence"/>
</dbReference>
<comment type="caution">
    <text evidence="8">The sequence shown here is derived from an EMBL/GenBank/DDBJ whole genome shotgun (WGS) entry which is preliminary data.</text>
</comment>
<dbReference type="InterPro" id="IPR000436">
    <property type="entry name" value="Sushi_SCR_CCP_dom"/>
</dbReference>
<feature type="signal peptide" evidence="6">
    <location>
        <begin position="1"/>
        <end position="20"/>
    </location>
</feature>
<name>A0A8X6IWK3_NEPPI</name>
<dbReference type="InterPro" id="IPR035976">
    <property type="entry name" value="Sushi/SCR/CCP_sf"/>
</dbReference>
<keyword evidence="3 6" id="KW-0732">Signal</keyword>
<comment type="subcellular location">
    <subcellularLocation>
        <location evidence="1">Virion</location>
    </subcellularLocation>
</comment>
<evidence type="ECO:0000259" key="7">
    <source>
        <dbReference type="PROSITE" id="PS50923"/>
    </source>
</evidence>
<dbReference type="OrthoDB" id="6416354at2759"/>
<dbReference type="Gene3D" id="2.10.70.10">
    <property type="entry name" value="Complement Module, domain 1"/>
    <property type="match status" value="2"/>
</dbReference>
<feature type="domain" description="Sushi" evidence="7">
    <location>
        <begin position="21"/>
        <end position="80"/>
    </location>
</feature>
<keyword evidence="2 5" id="KW-0768">Sushi</keyword>
<keyword evidence="4 5" id="KW-1015">Disulfide bond</keyword>
<dbReference type="AlphaFoldDB" id="A0A8X6IWK3"/>
<dbReference type="Pfam" id="PF00084">
    <property type="entry name" value="Sushi"/>
    <property type="match status" value="2"/>
</dbReference>
<evidence type="ECO:0000256" key="4">
    <source>
        <dbReference type="ARBA" id="ARBA00023157"/>
    </source>
</evidence>
<evidence type="ECO:0000256" key="3">
    <source>
        <dbReference type="ARBA" id="ARBA00022729"/>
    </source>
</evidence>
<evidence type="ECO:0000256" key="5">
    <source>
        <dbReference type="PROSITE-ProRule" id="PRU00302"/>
    </source>
</evidence>
<feature type="domain" description="Sushi" evidence="7">
    <location>
        <begin position="81"/>
        <end position="138"/>
    </location>
</feature>
<evidence type="ECO:0000313" key="9">
    <source>
        <dbReference type="Proteomes" id="UP000887013"/>
    </source>
</evidence>